<evidence type="ECO:0000313" key="7">
    <source>
        <dbReference type="EMBL" id="NHF64156.1"/>
    </source>
</evidence>
<dbReference type="AlphaFoldDB" id="A0A9E5MLH6"/>
<dbReference type="PIRSF" id="PIRSF000103">
    <property type="entry name" value="HIBADH"/>
    <property type="match status" value="1"/>
</dbReference>
<dbReference type="InterPro" id="IPR008927">
    <property type="entry name" value="6-PGluconate_DH-like_C_sf"/>
</dbReference>
<reference evidence="7 8" key="1">
    <citation type="submission" date="2019-06" db="EMBL/GenBank/DDBJ databases">
        <authorList>
            <person name="De-Chao Zhang Q."/>
        </authorList>
    </citation>
    <scope>NUCLEOTIDE SEQUENCE [LARGE SCALE GENOMIC DNA]</scope>
    <source>
        <strain evidence="7 8">KN1116</strain>
    </source>
</reference>
<dbReference type="InterPro" id="IPR006115">
    <property type="entry name" value="6PGDH_NADP-bd"/>
</dbReference>
<evidence type="ECO:0000256" key="1">
    <source>
        <dbReference type="ARBA" id="ARBA00009080"/>
    </source>
</evidence>
<dbReference type="InterPro" id="IPR051265">
    <property type="entry name" value="HIBADH-related_NP60_sf"/>
</dbReference>
<dbReference type="Gene3D" id="3.40.50.720">
    <property type="entry name" value="NAD(P)-binding Rossmann-like Domain"/>
    <property type="match status" value="1"/>
</dbReference>
<dbReference type="InterPro" id="IPR002204">
    <property type="entry name" value="3-OH-isobutyrate_DH-rel_CS"/>
</dbReference>
<dbReference type="PANTHER" id="PTHR43580">
    <property type="entry name" value="OXIDOREDUCTASE GLYR1-RELATED"/>
    <property type="match status" value="1"/>
</dbReference>
<dbReference type="Pfam" id="PF03446">
    <property type="entry name" value="NAD_binding_2"/>
    <property type="match status" value="1"/>
</dbReference>
<evidence type="ECO:0000313" key="8">
    <source>
        <dbReference type="Proteomes" id="UP000818266"/>
    </source>
</evidence>
<dbReference type="Gene3D" id="1.10.1040.10">
    <property type="entry name" value="N-(1-d-carboxylethyl)-l-norvaline Dehydrogenase, domain 2"/>
    <property type="match status" value="1"/>
</dbReference>
<feature type="domain" description="3-hydroxyisobutyrate dehydrogenase-like NAD-binding" evidence="6">
    <location>
        <begin position="167"/>
        <end position="283"/>
    </location>
</feature>
<proteinExistence type="inferred from homology"/>
<dbReference type="InterPro" id="IPR029154">
    <property type="entry name" value="HIBADH-like_NADP-bd"/>
</dbReference>
<dbReference type="SUPFAM" id="SSF51735">
    <property type="entry name" value="NAD(P)-binding Rossmann-fold domains"/>
    <property type="match status" value="1"/>
</dbReference>
<dbReference type="GO" id="GO:0016491">
    <property type="term" value="F:oxidoreductase activity"/>
    <property type="evidence" value="ECO:0007669"/>
    <property type="project" value="UniProtKB-KW"/>
</dbReference>
<dbReference type="EMBL" id="VIKT02000039">
    <property type="protein sequence ID" value="NHF64156.1"/>
    <property type="molecule type" value="Genomic_DNA"/>
</dbReference>
<protein>
    <submittedName>
        <fullName evidence="7">NAD(P)-dependent oxidoreductase</fullName>
    </submittedName>
</protein>
<dbReference type="InterPro" id="IPR015815">
    <property type="entry name" value="HIBADH-related"/>
</dbReference>
<accession>A0A9E5MLH6</accession>
<evidence type="ECO:0000256" key="3">
    <source>
        <dbReference type="ARBA" id="ARBA00023027"/>
    </source>
</evidence>
<comment type="caution">
    <text evidence="7">The sequence shown here is derived from an EMBL/GenBank/DDBJ whole genome shotgun (WGS) entry which is preliminary data.</text>
</comment>
<keyword evidence="2" id="KW-0560">Oxidoreductase</keyword>
<feature type="active site" evidence="4">
    <location>
        <position position="168"/>
    </location>
</feature>
<evidence type="ECO:0000259" key="6">
    <source>
        <dbReference type="Pfam" id="PF14833"/>
    </source>
</evidence>
<keyword evidence="8" id="KW-1185">Reference proteome</keyword>
<dbReference type="SUPFAM" id="SSF48179">
    <property type="entry name" value="6-phosphogluconate dehydrogenase C-terminal domain-like"/>
    <property type="match status" value="1"/>
</dbReference>
<dbReference type="Pfam" id="PF14833">
    <property type="entry name" value="NAD_binding_11"/>
    <property type="match status" value="1"/>
</dbReference>
<dbReference type="PROSITE" id="PS00895">
    <property type="entry name" value="3_HYDROXYISOBUT_DH"/>
    <property type="match status" value="1"/>
</dbReference>
<organism evidence="7 8">
    <name type="scientific">Microcella pacifica</name>
    <dbReference type="NCBI Taxonomy" id="2591847"/>
    <lineage>
        <taxon>Bacteria</taxon>
        <taxon>Bacillati</taxon>
        <taxon>Actinomycetota</taxon>
        <taxon>Actinomycetes</taxon>
        <taxon>Micrococcales</taxon>
        <taxon>Microbacteriaceae</taxon>
        <taxon>Microcella</taxon>
    </lineage>
</organism>
<dbReference type="GO" id="GO:0050661">
    <property type="term" value="F:NADP binding"/>
    <property type="evidence" value="ECO:0007669"/>
    <property type="project" value="InterPro"/>
</dbReference>
<name>A0A9E5MLH6_9MICO</name>
<evidence type="ECO:0000259" key="5">
    <source>
        <dbReference type="Pfam" id="PF03446"/>
    </source>
</evidence>
<gene>
    <name evidence="7" type="ORF">FK219_013085</name>
</gene>
<dbReference type="InterPro" id="IPR036291">
    <property type="entry name" value="NAD(P)-bd_dom_sf"/>
</dbReference>
<sequence length="290" mass="30321">MTTIGFLGLGTMGAPMARRLVQAGHEVRVWNRSPEPVRALAEEGAVAVERPFEALSTPVSLSMFATDDVCTSILTAENLAGARGGVHATMASISPDAALALHATCAQAGVAYVASPVLGRPVVAERGELNILAGGADADVDRLQPFYDAMGSRTWRLSPDPAVAVSAKIAVNYSIMHAIQSLAESITLLERVGVPAATVVELLGETLFGGVAHRGYGAAIAEGSYRPTFFSLELGRKDLRLAQGLAEQHGARLPMAGVFEELFAAALADESLADRDWAAIAELTRRSATG</sequence>
<dbReference type="InterPro" id="IPR013328">
    <property type="entry name" value="6PGD_dom2"/>
</dbReference>
<dbReference type="GO" id="GO:0016054">
    <property type="term" value="P:organic acid catabolic process"/>
    <property type="evidence" value="ECO:0007669"/>
    <property type="project" value="UniProtKB-ARBA"/>
</dbReference>
<dbReference type="Proteomes" id="UP000818266">
    <property type="component" value="Unassembled WGS sequence"/>
</dbReference>
<keyword evidence="3" id="KW-0520">NAD</keyword>
<reference evidence="7 8" key="2">
    <citation type="submission" date="2020-03" db="EMBL/GenBank/DDBJ databases">
        <title>Chryseoglobus sp. isolated from a deep-sea seamount.</title>
        <authorList>
            <person name="Zhang D.-C."/>
        </authorList>
    </citation>
    <scope>NUCLEOTIDE SEQUENCE [LARGE SCALE GENOMIC DNA]</scope>
    <source>
        <strain evidence="7 8">KN1116</strain>
    </source>
</reference>
<dbReference type="PANTHER" id="PTHR43580:SF2">
    <property type="entry name" value="CYTOKINE-LIKE NUCLEAR FACTOR N-PAC"/>
    <property type="match status" value="1"/>
</dbReference>
<evidence type="ECO:0000256" key="2">
    <source>
        <dbReference type="ARBA" id="ARBA00023002"/>
    </source>
</evidence>
<dbReference type="GO" id="GO:0051287">
    <property type="term" value="F:NAD binding"/>
    <property type="evidence" value="ECO:0007669"/>
    <property type="project" value="InterPro"/>
</dbReference>
<evidence type="ECO:0000256" key="4">
    <source>
        <dbReference type="PIRSR" id="PIRSR000103-1"/>
    </source>
</evidence>
<feature type="domain" description="6-phosphogluconate dehydrogenase NADP-binding" evidence="5">
    <location>
        <begin position="3"/>
        <end position="153"/>
    </location>
</feature>
<comment type="similarity">
    <text evidence="1">Belongs to the HIBADH-related family.</text>
</comment>